<dbReference type="RefSeq" id="WP_093518643.1">
    <property type="nucleotide sequence ID" value="NZ_FOIJ01000004.1"/>
</dbReference>
<evidence type="ECO:0000313" key="2">
    <source>
        <dbReference type="Proteomes" id="UP000199181"/>
    </source>
</evidence>
<dbReference type="EMBL" id="FOIJ01000004">
    <property type="protein sequence ID" value="SET72184.1"/>
    <property type="molecule type" value="Genomic_DNA"/>
</dbReference>
<protein>
    <submittedName>
        <fullName evidence="1">Uncharacterized protein</fullName>
    </submittedName>
</protein>
<organism evidence="1 2">
    <name type="scientific">Stigmatella erecta</name>
    <dbReference type="NCBI Taxonomy" id="83460"/>
    <lineage>
        <taxon>Bacteria</taxon>
        <taxon>Pseudomonadati</taxon>
        <taxon>Myxococcota</taxon>
        <taxon>Myxococcia</taxon>
        <taxon>Myxococcales</taxon>
        <taxon>Cystobacterineae</taxon>
        <taxon>Archangiaceae</taxon>
        <taxon>Stigmatella</taxon>
    </lineage>
</organism>
<dbReference type="AlphaFoldDB" id="A0A1I0GPI6"/>
<dbReference type="Proteomes" id="UP000199181">
    <property type="component" value="Unassembled WGS sequence"/>
</dbReference>
<evidence type="ECO:0000313" key="1">
    <source>
        <dbReference type="EMBL" id="SET72184.1"/>
    </source>
</evidence>
<keyword evidence="2" id="KW-1185">Reference proteome</keyword>
<name>A0A1I0GPI6_9BACT</name>
<accession>A0A1I0GPI6</accession>
<reference evidence="2" key="1">
    <citation type="submission" date="2016-10" db="EMBL/GenBank/DDBJ databases">
        <authorList>
            <person name="Varghese N."/>
            <person name="Submissions S."/>
        </authorList>
    </citation>
    <scope>NUCLEOTIDE SEQUENCE [LARGE SCALE GENOMIC DNA]</scope>
    <source>
        <strain evidence="2">DSM 16858</strain>
    </source>
</reference>
<proteinExistence type="predicted"/>
<gene>
    <name evidence="1" type="ORF">SAMN05443639_10461</name>
</gene>
<sequence>MIIMGLVVFSVLLLMAVLLVTILFGAAARESEKDMQLRADMARLEAQKSNVSLTDEPYRDHTVPA</sequence>